<comment type="caution">
    <text evidence="2">The sequence shown here is derived from an EMBL/GenBank/DDBJ whole genome shotgun (WGS) entry which is preliminary data.</text>
</comment>
<evidence type="ECO:0000313" key="2">
    <source>
        <dbReference type="EMBL" id="MFC5380612.1"/>
    </source>
</evidence>
<feature type="transmembrane region" description="Helical" evidence="1">
    <location>
        <begin position="113"/>
        <end position="134"/>
    </location>
</feature>
<sequence length="259" mass="27039">MSALRQATAPTAHAAGELRDVGLVTSPRAAALWAGGSYAALFLLAIFANFAVVERLVDPADPGATLTALAGEASLVRAAVLAFGVVFVLDVVIAWALFVVLRPAGRDRALLAAWSRLTYTAFLGVALVPLLLALQLSTEDAYADLDPATREAAVGLAVDSFDLLWLTGLAVFGLHLVVVGALVVRSRTAPRLLGGLLVVAGVAYVLDTAAHVVLSDYERWAGLLLLVVAVPSVVGELWLTLWLLVRAGRDRGSSTGARP</sequence>
<dbReference type="EMBL" id="JBHSLD010000007">
    <property type="protein sequence ID" value="MFC5380612.1"/>
    <property type="molecule type" value="Genomic_DNA"/>
</dbReference>
<feature type="transmembrane region" description="Helical" evidence="1">
    <location>
        <begin position="29"/>
        <end position="52"/>
    </location>
</feature>
<dbReference type="Pfam" id="PF14329">
    <property type="entry name" value="DUF4386"/>
    <property type="match status" value="1"/>
</dbReference>
<feature type="transmembrane region" description="Helical" evidence="1">
    <location>
        <begin position="196"/>
        <end position="214"/>
    </location>
</feature>
<gene>
    <name evidence="2" type="ORF">ACFPJ6_07410</name>
</gene>
<proteinExistence type="predicted"/>
<protein>
    <submittedName>
        <fullName evidence="2">DUF4386 domain-containing protein</fullName>
    </submittedName>
</protein>
<accession>A0ABW0GLR1</accession>
<dbReference type="InterPro" id="IPR025495">
    <property type="entry name" value="DUF4386"/>
</dbReference>
<dbReference type="RefSeq" id="WP_340267942.1">
    <property type="nucleotide sequence ID" value="NZ_JBBEOG010000002.1"/>
</dbReference>
<feature type="transmembrane region" description="Helical" evidence="1">
    <location>
        <begin position="220"/>
        <end position="245"/>
    </location>
</feature>
<feature type="transmembrane region" description="Helical" evidence="1">
    <location>
        <begin position="163"/>
        <end position="184"/>
    </location>
</feature>
<keyword evidence="1" id="KW-0472">Membrane</keyword>
<keyword evidence="3" id="KW-1185">Reference proteome</keyword>
<dbReference type="Proteomes" id="UP001596122">
    <property type="component" value="Unassembled WGS sequence"/>
</dbReference>
<feature type="transmembrane region" description="Helical" evidence="1">
    <location>
        <begin position="78"/>
        <end position="101"/>
    </location>
</feature>
<keyword evidence="1" id="KW-0812">Transmembrane</keyword>
<evidence type="ECO:0000313" key="3">
    <source>
        <dbReference type="Proteomes" id="UP001596122"/>
    </source>
</evidence>
<evidence type="ECO:0000256" key="1">
    <source>
        <dbReference type="SAM" id="Phobius"/>
    </source>
</evidence>
<reference evidence="3" key="1">
    <citation type="journal article" date="2019" name="Int. J. Syst. Evol. Microbiol.">
        <title>The Global Catalogue of Microorganisms (GCM) 10K type strain sequencing project: providing services to taxonomists for standard genome sequencing and annotation.</title>
        <authorList>
            <consortium name="The Broad Institute Genomics Platform"/>
            <consortium name="The Broad Institute Genome Sequencing Center for Infectious Disease"/>
            <person name="Wu L."/>
            <person name="Ma J."/>
        </authorList>
    </citation>
    <scope>NUCLEOTIDE SEQUENCE [LARGE SCALE GENOMIC DNA]</scope>
    <source>
        <strain evidence="3">CCUG 43114</strain>
    </source>
</reference>
<keyword evidence="1" id="KW-1133">Transmembrane helix</keyword>
<organism evidence="2 3">
    <name type="scientific">Aquipuribacter nitratireducens</name>
    <dbReference type="NCBI Taxonomy" id="650104"/>
    <lineage>
        <taxon>Bacteria</taxon>
        <taxon>Bacillati</taxon>
        <taxon>Actinomycetota</taxon>
        <taxon>Actinomycetes</taxon>
        <taxon>Micrococcales</taxon>
        <taxon>Intrasporangiaceae</taxon>
        <taxon>Aquipuribacter</taxon>
    </lineage>
</organism>
<name>A0ABW0GLR1_9MICO</name>